<dbReference type="Proteomes" id="UP000278673">
    <property type="component" value="Unassembled WGS sequence"/>
</dbReference>
<accession>A0A3M2LQX0</accession>
<dbReference type="PANTHER" id="PTHR48111">
    <property type="entry name" value="REGULATOR OF RPOS"/>
    <property type="match status" value="1"/>
</dbReference>
<feature type="modified residue" description="4-aspartylphosphate" evidence="2">
    <location>
        <position position="51"/>
    </location>
</feature>
<keyword evidence="1 3" id="KW-0238">DNA-binding</keyword>
<dbReference type="SUPFAM" id="SSF52172">
    <property type="entry name" value="CheY-like"/>
    <property type="match status" value="1"/>
</dbReference>
<feature type="DNA-binding region" description="OmpR/PhoB-type" evidence="3">
    <location>
        <begin position="130"/>
        <end position="225"/>
    </location>
</feature>
<name>A0A3M2LQX0_9ACTN</name>
<protein>
    <submittedName>
        <fullName evidence="6">DNA-binding response regulator</fullName>
    </submittedName>
</protein>
<evidence type="ECO:0000256" key="1">
    <source>
        <dbReference type="ARBA" id="ARBA00023125"/>
    </source>
</evidence>
<evidence type="ECO:0000313" key="6">
    <source>
        <dbReference type="EMBL" id="RMI39476.1"/>
    </source>
</evidence>
<dbReference type="Pfam" id="PF00486">
    <property type="entry name" value="Trans_reg_C"/>
    <property type="match status" value="1"/>
</dbReference>
<dbReference type="InterPro" id="IPR039420">
    <property type="entry name" value="WalR-like"/>
</dbReference>
<dbReference type="InterPro" id="IPR036388">
    <property type="entry name" value="WH-like_DNA-bd_sf"/>
</dbReference>
<dbReference type="InterPro" id="IPR001789">
    <property type="entry name" value="Sig_transdc_resp-reg_receiver"/>
</dbReference>
<evidence type="ECO:0000259" key="4">
    <source>
        <dbReference type="PROSITE" id="PS50110"/>
    </source>
</evidence>
<dbReference type="Gene3D" id="1.10.10.10">
    <property type="entry name" value="Winged helix-like DNA-binding domain superfamily/Winged helix DNA-binding domain"/>
    <property type="match status" value="1"/>
</dbReference>
<dbReference type="SMART" id="SM00862">
    <property type="entry name" value="Trans_reg_C"/>
    <property type="match status" value="1"/>
</dbReference>
<evidence type="ECO:0000256" key="2">
    <source>
        <dbReference type="PROSITE-ProRule" id="PRU00169"/>
    </source>
</evidence>
<keyword evidence="2" id="KW-0597">Phosphoprotein</keyword>
<evidence type="ECO:0000259" key="5">
    <source>
        <dbReference type="PROSITE" id="PS51755"/>
    </source>
</evidence>
<dbReference type="InterPro" id="IPR011006">
    <property type="entry name" value="CheY-like_superfamily"/>
</dbReference>
<gene>
    <name evidence="6" type="ORF">EBN88_14760</name>
</gene>
<dbReference type="PROSITE" id="PS50110">
    <property type="entry name" value="RESPONSE_REGULATORY"/>
    <property type="match status" value="1"/>
</dbReference>
<comment type="caution">
    <text evidence="6">The sequence shown here is derived from an EMBL/GenBank/DDBJ whole genome shotgun (WGS) entry which is preliminary data.</text>
</comment>
<organism evidence="6 7">
    <name type="scientific">Streptomyces triticirhizae</name>
    <dbReference type="NCBI Taxonomy" id="2483353"/>
    <lineage>
        <taxon>Bacteria</taxon>
        <taxon>Bacillati</taxon>
        <taxon>Actinomycetota</taxon>
        <taxon>Actinomycetes</taxon>
        <taxon>Kitasatosporales</taxon>
        <taxon>Streptomycetaceae</taxon>
        <taxon>Streptomyces</taxon>
    </lineage>
</organism>
<feature type="domain" description="OmpR/PhoB-type" evidence="5">
    <location>
        <begin position="130"/>
        <end position="225"/>
    </location>
</feature>
<dbReference type="InterPro" id="IPR001867">
    <property type="entry name" value="OmpR/PhoB-type_DNA-bd"/>
</dbReference>
<dbReference type="GO" id="GO:0000976">
    <property type="term" value="F:transcription cis-regulatory region binding"/>
    <property type="evidence" value="ECO:0007669"/>
    <property type="project" value="TreeGrafter"/>
</dbReference>
<feature type="domain" description="Response regulatory" evidence="4">
    <location>
        <begin position="2"/>
        <end position="123"/>
    </location>
</feature>
<sequence>MRILLLEDDEDLADLVALGLRNASYAVDRAATRAEAEELLAATAYDVACLDLGLPDGDGLDLLRSLGGNEEGGPQPRRPARVLLLTARDAVADRVAGLDAGADDYLVKPFHFAELLARLRALARRSDERGAVLGIGDLTLDQATHVVRRAGREVRLTAREFALLRYFLHRPGEVLSAEELLEHVWDANADPFTGSVRVILSRLRRKLGEPPLIHTVTGAGYRLREEP</sequence>
<dbReference type="InterPro" id="IPR016032">
    <property type="entry name" value="Sig_transdc_resp-reg_C-effctor"/>
</dbReference>
<dbReference type="GO" id="GO:0005829">
    <property type="term" value="C:cytosol"/>
    <property type="evidence" value="ECO:0007669"/>
    <property type="project" value="TreeGrafter"/>
</dbReference>
<dbReference type="EMBL" id="RFFJ01000072">
    <property type="protein sequence ID" value="RMI39476.1"/>
    <property type="molecule type" value="Genomic_DNA"/>
</dbReference>
<dbReference type="RefSeq" id="WP_122184334.1">
    <property type="nucleotide sequence ID" value="NZ_RFFJ01000072.1"/>
</dbReference>
<dbReference type="GO" id="GO:0000156">
    <property type="term" value="F:phosphorelay response regulator activity"/>
    <property type="evidence" value="ECO:0007669"/>
    <property type="project" value="TreeGrafter"/>
</dbReference>
<evidence type="ECO:0000313" key="7">
    <source>
        <dbReference type="Proteomes" id="UP000278673"/>
    </source>
</evidence>
<dbReference type="SMART" id="SM00448">
    <property type="entry name" value="REC"/>
    <property type="match status" value="1"/>
</dbReference>
<dbReference type="Gene3D" id="3.40.50.2300">
    <property type="match status" value="1"/>
</dbReference>
<proteinExistence type="predicted"/>
<dbReference type="SUPFAM" id="SSF46894">
    <property type="entry name" value="C-terminal effector domain of the bipartite response regulators"/>
    <property type="match status" value="1"/>
</dbReference>
<dbReference type="PANTHER" id="PTHR48111:SF36">
    <property type="entry name" value="TRANSCRIPTIONAL REGULATORY PROTEIN CUTR"/>
    <property type="match status" value="1"/>
</dbReference>
<dbReference type="Pfam" id="PF00072">
    <property type="entry name" value="Response_reg"/>
    <property type="match status" value="1"/>
</dbReference>
<dbReference type="AlphaFoldDB" id="A0A3M2LQX0"/>
<keyword evidence="7" id="KW-1185">Reference proteome</keyword>
<dbReference type="GO" id="GO:0032993">
    <property type="term" value="C:protein-DNA complex"/>
    <property type="evidence" value="ECO:0007669"/>
    <property type="project" value="TreeGrafter"/>
</dbReference>
<evidence type="ECO:0000256" key="3">
    <source>
        <dbReference type="PROSITE-ProRule" id="PRU01091"/>
    </source>
</evidence>
<dbReference type="GO" id="GO:0006355">
    <property type="term" value="P:regulation of DNA-templated transcription"/>
    <property type="evidence" value="ECO:0007669"/>
    <property type="project" value="InterPro"/>
</dbReference>
<dbReference type="PROSITE" id="PS51755">
    <property type="entry name" value="OMPR_PHOB"/>
    <property type="match status" value="1"/>
</dbReference>
<reference evidence="6 7" key="1">
    <citation type="submission" date="2018-10" db="EMBL/GenBank/DDBJ databases">
        <title>Isolation, diversity and antifungal activity of actinobacteria from wheat.</title>
        <authorList>
            <person name="Han C."/>
        </authorList>
    </citation>
    <scope>NUCLEOTIDE SEQUENCE [LARGE SCALE GENOMIC DNA]</scope>
    <source>
        <strain evidence="6 7">NEAU-YY642</strain>
    </source>
</reference>
<dbReference type="Gene3D" id="6.10.250.690">
    <property type="match status" value="1"/>
</dbReference>
<dbReference type="CDD" id="cd00383">
    <property type="entry name" value="trans_reg_C"/>
    <property type="match status" value="1"/>
</dbReference>